<reference evidence="3" key="1">
    <citation type="submission" date="2024-04" db="EMBL/GenBank/DDBJ databases">
        <title>Salinicola lusitanus LLJ914,a marine bacterium isolated from the Okinawa Trough.</title>
        <authorList>
            <person name="Li J."/>
        </authorList>
    </citation>
    <scope>NUCLEOTIDE SEQUENCE [LARGE SCALE GENOMIC DNA]</scope>
</reference>
<evidence type="ECO:0000256" key="1">
    <source>
        <dbReference type="SAM" id="MobiDB-lite"/>
    </source>
</evidence>
<evidence type="ECO:0000313" key="3">
    <source>
        <dbReference type="Proteomes" id="UP001460270"/>
    </source>
</evidence>
<dbReference type="Proteomes" id="UP001460270">
    <property type="component" value="Unassembled WGS sequence"/>
</dbReference>
<protein>
    <submittedName>
        <fullName evidence="2">Uncharacterized protein</fullName>
    </submittedName>
</protein>
<accession>A0AAW0PBM0</accession>
<evidence type="ECO:0000313" key="2">
    <source>
        <dbReference type="EMBL" id="KAK7915742.1"/>
    </source>
</evidence>
<feature type="region of interest" description="Disordered" evidence="1">
    <location>
        <begin position="244"/>
        <end position="387"/>
    </location>
</feature>
<name>A0AAW0PBM0_9GOBI</name>
<sequence>MRDATATSARNQPPFDLHHLTLQRLTTCTTCSSSDRLYDNFQEPSQTPDSGTAIKTIYDTAAFPTGECVEFDYRQVYNTPTDAVYFTVNHPASEQATTSDGNPAEGSALGHCGLDTTNSFSITITEVSPETRARTGVLHEDTTSIALTRVFLTVRSVSSGSGAVAVSGCTGGWVEFTWTFNGNQENHRTVTTPNQTITSTKRNQWENVTSRHSLYYDTTQTQSKSLKMMLRDIQQDDFGDYRLGSHGDADFDLNKTEKERREREGGERERRGRERERGGRRERGREGGKEVKREREEGEKERQREGGGEGEKRGREGGRERGKERERRGREREKREGRERRGREKRKREREEKQERERVRRERREVREKEKREREKRGKDSDCRTEKQTTQLTNVCDAKEVLCKQSGQQNYTCDPPQM</sequence>
<organism evidence="2 3">
    <name type="scientific">Mugilogobius chulae</name>
    <name type="common">yellowstripe goby</name>
    <dbReference type="NCBI Taxonomy" id="88201"/>
    <lineage>
        <taxon>Eukaryota</taxon>
        <taxon>Metazoa</taxon>
        <taxon>Chordata</taxon>
        <taxon>Craniata</taxon>
        <taxon>Vertebrata</taxon>
        <taxon>Euteleostomi</taxon>
        <taxon>Actinopterygii</taxon>
        <taxon>Neopterygii</taxon>
        <taxon>Teleostei</taxon>
        <taxon>Neoteleostei</taxon>
        <taxon>Acanthomorphata</taxon>
        <taxon>Gobiaria</taxon>
        <taxon>Gobiiformes</taxon>
        <taxon>Gobioidei</taxon>
        <taxon>Gobiidae</taxon>
        <taxon>Gobionellinae</taxon>
        <taxon>Mugilogobius</taxon>
    </lineage>
</organism>
<proteinExistence type="predicted"/>
<dbReference type="EMBL" id="JBBPFD010000008">
    <property type="protein sequence ID" value="KAK7915742.1"/>
    <property type="molecule type" value="Genomic_DNA"/>
</dbReference>
<gene>
    <name evidence="2" type="ORF">WMY93_011503</name>
</gene>
<comment type="caution">
    <text evidence="2">The sequence shown here is derived from an EMBL/GenBank/DDBJ whole genome shotgun (WGS) entry which is preliminary data.</text>
</comment>
<dbReference type="AlphaFoldDB" id="A0AAW0PBM0"/>
<feature type="compositionally biased region" description="Basic and acidic residues" evidence="1">
    <location>
        <begin position="244"/>
        <end position="342"/>
    </location>
</feature>
<feature type="compositionally biased region" description="Basic and acidic residues" evidence="1">
    <location>
        <begin position="349"/>
        <end position="387"/>
    </location>
</feature>
<keyword evidence="3" id="KW-1185">Reference proteome</keyword>